<dbReference type="Proteomes" id="UP001165060">
    <property type="component" value="Unassembled WGS sequence"/>
</dbReference>
<feature type="transmembrane region" description="Helical" evidence="2">
    <location>
        <begin position="35"/>
        <end position="55"/>
    </location>
</feature>
<feature type="transmembrane region" description="Helical" evidence="2">
    <location>
        <begin position="197"/>
        <end position="217"/>
    </location>
</feature>
<accession>A0ABQ6MPY7</accession>
<keyword evidence="4" id="KW-1185">Reference proteome</keyword>
<feature type="transmembrane region" description="Helical" evidence="2">
    <location>
        <begin position="91"/>
        <end position="113"/>
    </location>
</feature>
<sequence>MGSPTSPSRETSTTPVPVPADHSPASAACTTPITLMDASVALVLAFDVLFFVNLYDYHVTHSSDPGHQTHYRPFLATDNYRHVLPPKKDHLVMFLHILTGSLPLILSPLQVWASFRKKNVARHRWFGRICLLTSWVSAGPAAYLSWKLHDNNAFEKFLVFVAAVLWVGSGGLAYFFITSKKYKSVSLHRNMAVRFTIITHTLPVVARLIGLFLWMGLGRPDGWAEGPELRASDPRMFPIITYATVGLVLPLMEWCVYMEEGSGEDAMNPVALYGRWKARKRAKVSVEQAEGGT</sequence>
<evidence type="ECO:0000256" key="1">
    <source>
        <dbReference type="SAM" id="MobiDB-lite"/>
    </source>
</evidence>
<dbReference type="InterPro" id="IPR018750">
    <property type="entry name" value="DUF2306_membrane"/>
</dbReference>
<feature type="region of interest" description="Disordered" evidence="1">
    <location>
        <begin position="1"/>
        <end position="23"/>
    </location>
</feature>
<evidence type="ECO:0000313" key="3">
    <source>
        <dbReference type="EMBL" id="GMI29841.1"/>
    </source>
</evidence>
<proteinExistence type="predicted"/>
<keyword evidence="2" id="KW-1133">Transmembrane helix</keyword>
<protein>
    <recommendedName>
        <fullName evidence="5">DUF2306 domain-containing protein</fullName>
    </recommendedName>
</protein>
<evidence type="ECO:0008006" key="5">
    <source>
        <dbReference type="Google" id="ProtNLM"/>
    </source>
</evidence>
<gene>
    <name evidence="3" type="ORF">TeGR_g6981</name>
</gene>
<evidence type="ECO:0000313" key="4">
    <source>
        <dbReference type="Proteomes" id="UP001165060"/>
    </source>
</evidence>
<organism evidence="3 4">
    <name type="scientific">Tetraparma gracilis</name>
    <dbReference type="NCBI Taxonomy" id="2962635"/>
    <lineage>
        <taxon>Eukaryota</taxon>
        <taxon>Sar</taxon>
        <taxon>Stramenopiles</taxon>
        <taxon>Ochrophyta</taxon>
        <taxon>Bolidophyceae</taxon>
        <taxon>Parmales</taxon>
        <taxon>Triparmaceae</taxon>
        <taxon>Tetraparma</taxon>
    </lineage>
</organism>
<keyword evidence="2" id="KW-0472">Membrane</keyword>
<evidence type="ECO:0000256" key="2">
    <source>
        <dbReference type="SAM" id="Phobius"/>
    </source>
</evidence>
<name>A0ABQ6MPY7_9STRA</name>
<reference evidence="3 4" key="1">
    <citation type="journal article" date="2023" name="Commun. Biol.">
        <title>Genome analysis of Parmales, the sister group of diatoms, reveals the evolutionary specialization of diatoms from phago-mixotrophs to photoautotrophs.</title>
        <authorList>
            <person name="Ban H."/>
            <person name="Sato S."/>
            <person name="Yoshikawa S."/>
            <person name="Yamada K."/>
            <person name="Nakamura Y."/>
            <person name="Ichinomiya M."/>
            <person name="Sato N."/>
            <person name="Blanc-Mathieu R."/>
            <person name="Endo H."/>
            <person name="Kuwata A."/>
            <person name="Ogata H."/>
        </authorList>
    </citation>
    <scope>NUCLEOTIDE SEQUENCE [LARGE SCALE GENOMIC DNA]</scope>
</reference>
<feature type="compositionally biased region" description="Low complexity" evidence="1">
    <location>
        <begin position="1"/>
        <end position="15"/>
    </location>
</feature>
<feature type="transmembrane region" description="Helical" evidence="2">
    <location>
        <begin position="157"/>
        <end position="177"/>
    </location>
</feature>
<dbReference type="EMBL" id="BRYB01003065">
    <property type="protein sequence ID" value="GMI29841.1"/>
    <property type="molecule type" value="Genomic_DNA"/>
</dbReference>
<keyword evidence="2" id="KW-0812">Transmembrane</keyword>
<feature type="transmembrane region" description="Helical" evidence="2">
    <location>
        <begin position="125"/>
        <end position="145"/>
    </location>
</feature>
<dbReference type="Pfam" id="PF10067">
    <property type="entry name" value="DUF2306"/>
    <property type="match status" value="1"/>
</dbReference>
<feature type="transmembrane region" description="Helical" evidence="2">
    <location>
        <begin position="237"/>
        <end position="257"/>
    </location>
</feature>
<comment type="caution">
    <text evidence="3">The sequence shown here is derived from an EMBL/GenBank/DDBJ whole genome shotgun (WGS) entry which is preliminary data.</text>
</comment>